<gene>
    <name evidence="2" type="ORF">FJZ00_01080</name>
</gene>
<evidence type="ECO:0000256" key="1">
    <source>
        <dbReference type="SAM" id="Coils"/>
    </source>
</evidence>
<proteinExistence type="predicted"/>
<keyword evidence="1" id="KW-0175">Coiled coil</keyword>
<reference evidence="2 3" key="1">
    <citation type="submission" date="2019-03" db="EMBL/GenBank/DDBJ databases">
        <title>Lake Tanganyika Metagenome-Assembled Genomes (MAGs).</title>
        <authorList>
            <person name="Tran P."/>
        </authorList>
    </citation>
    <scope>NUCLEOTIDE SEQUENCE [LARGE SCALE GENOMIC DNA]</scope>
    <source>
        <strain evidence="2">K_DeepCast_65m_m2_236</strain>
    </source>
</reference>
<dbReference type="EMBL" id="VGJX01000033">
    <property type="protein sequence ID" value="MBM3273716.1"/>
    <property type="molecule type" value="Genomic_DNA"/>
</dbReference>
<evidence type="ECO:0000313" key="2">
    <source>
        <dbReference type="EMBL" id="MBM3273716.1"/>
    </source>
</evidence>
<feature type="non-terminal residue" evidence="2">
    <location>
        <position position="269"/>
    </location>
</feature>
<accession>A0A937X0F8</accession>
<dbReference type="Gene3D" id="6.10.250.3110">
    <property type="match status" value="1"/>
</dbReference>
<dbReference type="Proteomes" id="UP000703893">
    <property type="component" value="Unassembled WGS sequence"/>
</dbReference>
<organism evidence="2 3">
    <name type="scientific">Candidatus Tanganyikabacteria bacterium</name>
    <dbReference type="NCBI Taxonomy" id="2961651"/>
    <lineage>
        <taxon>Bacteria</taxon>
        <taxon>Bacillati</taxon>
        <taxon>Candidatus Sericytochromatia</taxon>
        <taxon>Candidatus Tanganyikabacteria</taxon>
    </lineage>
</organism>
<sequence>MGGGNMGVETIAPAQVRGGKASFLGTSRVDVKAANALAIGGFWRDSARDFFASLTPEGQDPNWFTRLGYKLLGGKEYEGSQEHLSKLQLRMAVCRQNLDKLDGEVEALGDRLEAKRKEARSLVAEEHSLMAQLSANTVSQGEVQAKLAAVQARKAEVQIDYQRLIQRRDDLVASADLFGAALKDAERRLGASEAGTPAERSSIRKDIAEARSRQAEVAVKKADTDREIAETETVLEGLTDQERNLVAEGLRLAEAYTGLAVQLIEVREA</sequence>
<name>A0A937X0F8_9BACT</name>
<comment type="caution">
    <text evidence="2">The sequence shown here is derived from an EMBL/GenBank/DDBJ whole genome shotgun (WGS) entry which is preliminary data.</text>
</comment>
<dbReference type="AlphaFoldDB" id="A0A937X0F8"/>
<feature type="coiled-coil region" evidence="1">
    <location>
        <begin position="84"/>
        <end position="167"/>
    </location>
</feature>
<protein>
    <submittedName>
        <fullName evidence="2">Uncharacterized protein</fullName>
    </submittedName>
</protein>
<evidence type="ECO:0000313" key="3">
    <source>
        <dbReference type="Proteomes" id="UP000703893"/>
    </source>
</evidence>